<dbReference type="RefSeq" id="WP_079172442.1">
    <property type="nucleotide sequence ID" value="NZ_FNTD01000004.1"/>
</dbReference>
<protein>
    <submittedName>
        <fullName evidence="7">Radical SAM superfamily protein</fullName>
    </submittedName>
</protein>
<dbReference type="GeneID" id="95514882"/>
<dbReference type="InterPro" id="IPR006638">
    <property type="entry name" value="Elp3/MiaA/NifB-like_rSAM"/>
</dbReference>
<accession>A0A1H5DHP4</accession>
<dbReference type="SFLD" id="SFLDS00029">
    <property type="entry name" value="Radical_SAM"/>
    <property type="match status" value="1"/>
</dbReference>
<dbReference type="SMART" id="SM00729">
    <property type="entry name" value="Elp3"/>
    <property type="match status" value="1"/>
</dbReference>
<evidence type="ECO:0000313" key="7">
    <source>
        <dbReference type="EMBL" id="SED78322.1"/>
    </source>
</evidence>
<evidence type="ECO:0000256" key="4">
    <source>
        <dbReference type="ARBA" id="ARBA00023004"/>
    </source>
</evidence>
<organism evidence="7 8">
    <name type="scientific">Streptomyces misionensis</name>
    <dbReference type="NCBI Taxonomy" id="67331"/>
    <lineage>
        <taxon>Bacteria</taxon>
        <taxon>Bacillati</taxon>
        <taxon>Actinomycetota</taxon>
        <taxon>Actinomycetes</taxon>
        <taxon>Kitasatosporales</taxon>
        <taxon>Streptomycetaceae</taxon>
        <taxon>Streptomyces</taxon>
    </lineage>
</organism>
<dbReference type="PROSITE" id="PS51918">
    <property type="entry name" value="RADICAL_SAM"/>
    <property type="match status" value="1"/>
</dbReference>
<dbReference type="SUPFAM" id="SSF52242">
    <property type="entry name" value="Cobalamin (vitamin B12)-binding domain"/>
    <property type="match status" value="1"/>
</dbReference>
<dbReference type="InterPro" id="IPR051198">
    <property type="entry name" value="BchE-like"/>
</dbReference>
<dbReference type="GO" id="GO:0003824">
    <property type="term" value="F:catalytic activity"/>
    <property type="evidence" value="ECO:0007669"/>
    <property type="project" value="InterPro"/>
</dbReference>
<keyword evidence="2" id="KW-0949">S-adenosyl-L-methionine</keyword>
<dbReference type="STRING" id="67331.SAMN04490357_5818"/>
<feature type="domain" description="Radical SAM core" evidence="6">
    <location>
        <begin position="333"/>
        <end position="587"/>
    </location>
</feature>
<dbReference type="Pfam" id="PF04055">
    <property type="entry name" value="Radical_SAM"/>
    <property type="match status" value="1"/>
</dbReference>
<dbReference type="PANTHER" id="PTHR43409:SF7">
    <property type="entry name" value="BLL1977 PROTEIN"/>
    <property type="match status" value="1"/>
</dbReference>
<evidence type="ECO:0000259" key="6">
    <source>
        <dbReference type="PROSITE" id="PS51918"/>
    </source>
</evidence>
<dbReference type="GO" id="GO:0046872">
    <property type="term" value="F:metal ion binding"/>
    <property type="evidence" value="ECO:0007669"/>
    <property type="project" value="UniProtKB-KW"/>
</dbReference>
<dbReference type="InterPro" id="IPR036724">
    <property type="entry name" value="Cobalamin-bd_sf"/>
</dbReference>
<dbReference type="GO" id="GO:0051536">
    <property type="term" value="F:iron-sulfur cluster binding"/>
    <property type="evidence" value="ECO:0007669"/>
    <property type="project" value="UniProtKB-KW"/>
</dbReference>
<keyword evidence="4" id="KW-0408">Iron</keyword>
<dbReference type="InterPro" id="IPR058240">
    <property type="entry name" value="rSAM_sf"/>
</dbReference>
<dbReference type="AlphaFoldDB" id="A0A1H5DHP4"/>
<dbReference type="SUPFAM" id="SSF102114">
    <property type="entry name" value="Radical SAM enzymes"/>
    <property type="match status" value="1"/>
</dbReference>
<sequence length="621" mass="68368">MILTVRPPLEPRCPDPAARQELADRLSRRRDLFERAGATAARPGRDPYLFPIMAALAPVATSRGGEVAYPGDPMCLYSALSLTIERSVARLVRGLAAQPSLDDVAADWGRYPDDAYRRAEDGPRSVLVADSRTTDGHVFDPRIWDDVAREAFITELRALRPKVLLLSSVSAGHRYALEMAELAKEHAPGCLVILGGRHADETVRYRHADGTADLSWSSTVEVIRDGRARPVVDFVVAGDGSPLLDLLLRAVGLVATPGFGPTPVEEVLDALDLVATHDGGTKGLGSIVGLTAEEAVLVPVQGERLGAAQLPSPYEAFSVRARFGIFTRAGSSPLGSRTAHMMTLDACPFKCTFCSESIQVSQRPTRFAVSETEHVARRIEQLVDWGTEAAFFDDPVFWGGNWKAITDFCHELARLRARRPEVRSFEWGAQLTVDVVLNRAKAKEVHEALDLMRENGCTYVYIGIESMAQQVMRNVGKNLLRRNPEAWVSKVREALTTIRDHGIRVGSSVLFGLDGENRQTIEETIEEIGRLIDDELLVMASPNILTYHPGTAITAAHGQDRLDYHSRKDNRPPYTYFEEAYPEVVSRLLDEDDIWFIHEASAKRWGSTRNSAAESAAPIGA</sequence>
<comment type="cofactor">
    <cofactor evidence="1">
        <name>[4Fe-4S] cluster</name>
        <dbReference type="ChEBI" id="CHEBI:49883"/>
    </cofactor>
</comment>
<dbReference type="EMBL" id="FNTD01000004">
    <property type="protein sequence ID" value="SED78322.1"/>
    <property type="molecule type" value="Genomic_DNA"/>
</dbReference>
<reference evidence="7 8" key="1">
    <citation type="submission" date="2016-10" db="EMBL/GenBank/DDBJ databases">
        <authorList>
            <person name="de Groot N.N."/>
        </authorList>
    </citation>
    <scope>NUCLEOTIDE SEQUENCE [LARGE SCALE GENOMIC DNA]</scope>
    <source>
        <strain evidence="7 8">DSM 40306</strain>
    </source>
</reference>
<name>A0A1H5DHP4_9ACTN</name>
<dbReference type="Gene3D" id="3.80.30.20">
    <property type="entry name" value="tm_1862 like domain"/>
    <property type="match status" value="1"/>
</dbReference>
<evidence type="ECO:0000256" key="2">
    <source>
        <dbReference type="ARBA" id="ARBA00022691"/>
    </source>
</evidence>
<evidence type="ECO:0000256" key="5">
    <source>
        <dbReference type="ARBA" id="ARBA00023014"/>
    </source>
</evidence>
<proteinExistence type="predicted"/>
<evidence type="ECO:0000313" key="8">
    <source>
        <dbReference type="Proteomes" id="UP000182375"/>
    </source>
</evidence>
<dbReference type="InterPro" id="IPR023404">
    <property type="entry name" value="rSAM_horseshoe"/>
</dbReference>
<dbReference type="SFLD" id="SFLDG01082">
    <property type="entry name" value="B12-binding_domain_containing"/>
    <property type="match status" value="1"/>
</dbReference>
<keyword evidence="3" id="KW-0479">Metal-binding</keyword>
<evidence type="ECO:0000256" key="3">
    <source>
        <dbReference type="ARBA" id="ARBA00022723"/>
    </source>
</evidence>
<dbReference type="Proteomes" id="UP000182375">
    <property type="component" value="Unassembled WGS sequence"/>
</dbReference>
<evidence type="ECO:0000256" key="1">
    <source>
        <dbReference type="ARBA" id="ARBA00001966"/>
    </source>
</evidence>
<dbReference type="GO" id="GO:0031419">
    <property type="term" value="F:cobalamin binding"/>
    <property type="evidence" value="ECO:0007669"/>
    <property type="project" value="InterPro"/>
</dbReference>
<keyword evidence="5" id="KW-0411">Iron-sulfur</keyword>
<dbReference type="PANTHER" id="PTHR43409">
    <property type="entry name" value="ANAEROBIC MAGNESIUM-PROTOPORPHYRIN IX MONOMETHYL ESTER CYCLASE-RELATED"/>
    <property type="match status" value="1"/>
</dbReference>
<gene>
    <name evidence="7" type="ORF">SAMN04490357_5818</name>
</gene>
<dbReference type="InterPro" id="IPR007197">
    <property type="entry name" value="rSAM"/>
</dbReference>